<organism evidence="1 2">
    <name type="scientific">Paractinoplanes deccanensis</name>
    <dbReference type="NCBI Taxonomy" id="113561"/>
    <lineage>
        <taxon>Bacteria</taxon>
        <taxon>Bacillati</taxon>
        <taxon>Actinomycetota</taxon>
        <taxon>Actinomycetes</taxon>
        <taxon>Micromonosporales</taxon>
        <taxon>Micromonosporaceae</taxon>
        <taxon>Paractinoplanes</taxon>
    </lineage>
</organism>
<dbReference type="EMBL" id="BOMI01000037">
    <property type="protein sequence ID" value="GID73695.1"/>
    <property type="molecule type" value="Genomic_DNA"/>
</dbReference>
<protein>
    <submittedName>
        <fullName evidence="1">Uncharacterized protein</fullName>
    </submittedName>
</protein>
<sequence>MPLIAITDIAFTALSRRAKDEGLDPADLVDALLRPLIDEDADVSVVAPAAVEVENTASRGVGSEHLGAKLSMLVEQYAAAYSRAEQAAAIAQRIGRQERERAEADAALAGQDAMVSNAKLMTAIDALATGTVRAVPDTRLPVCTWQRGVVEVRAVSSDNSRSVRVRYTPAQAVAAGAALIACAAVSNSNSVTQLPPILPPFPERVETGDFAAAGTRRSR</sequence>
<proteinExistence type="predicted"/>
<dbReference type="RefSeq" id="WP_203761687.1">
    <property type="nucleotide sequence ID" value="NZ_BAAABO010000027.1"/>
</dbReference>
<accession>A0ABQ3Y1F8</accession>
<keyword evidence="2" id="KW-1185">Reference proteome</keyword>
<dbReference type="Proteomes" id="UP000609879">
    <property type="component" value="Unassembled WGS sequence"/>
</dbReference>
<evidence type="ECO:0000313" key="2">
    <source>
        <dbReference type="Proteomes" id="UP000609879"/>
    </source>
</evidence>
<name>A0ABQ3Y1F8_9ACTN</name>
<reference evidence="1 2" key="1">
    <citation type="submission" date="2021-01" db="EMBL/GenBank/DDBJ databases">
        <title>Whole genome shotgun sequence of Actinoplanes deccanensis NBRC 13994.</title>
        <authorList>
            <person name="Komaki H."/>
            <person name="Tamura T."/>
        </authorList>
    </citation>
    <scope>NUCLEOTIDE SEQUENCE [LARGE SCALE GENOMIC DNA]</scope>
    <source>
        <strain evidence="1 2">NBRC 13994</strain>
    </source>
</reference>
<gene>
    <name evidence="1" type="ORF">Ade02nite_23360</name>
</gene>
<comment type="caution">
    <text evidence="1">The sequence shown here is derived from an EMBL/GenBank/DDBJ whole genome shotgun (WGS) entry which is preliminary data.</text>
</comment>
<evidence type="ECO:0000313" key="1">
    <source>
        <dbReference type="EMBL" id="GID73695.1"/>
    </source>
</evidence>